<evidence type="ECO:0000256" key="1">
    <source>
        <dbReference type="ARBA" id="ARBA00008295"/>
    </source>
</evidence>
<evidence type="ECO:0000256" key="3">
    <source>
        <dbReference type="ARBA" id="ARBA00022475"/>
    </source>
</evidence>
<keyword evidence="9" id="KW-1185">Reference proteome</keyword>
<evidence type="ECO:0000256" key="7">
    <source>
        <dbReference type="ARBA" id="ARBA00023136"/>
    </source>
</evidence>
<dbReference type="InterPro" id="IPR006187">
    <property type="entry name" value="Claudin"/>
</dbReference>
<dbReference type="PANTHER" id="PTHR12002">
    <property type="entry name" value="CLAUDIN"/>
    <property type="match status" value="1"/>
</dbReference>
<evidence type="ECO:0000256" key="6">
    <source>
        <dbReference type="ARBA" id="ARBA00022989"/>
    </source>
</evidence>
<organism evidence="9 10">
    <name type="scientific">Petromyzon marinus</name>
    <name type="common">Sea lamprey</name>
    <dbReference type="NCBI Taxonomy" id="7757"/>
    <lineage>
        <taxon>Eukaryota</taxon>
        <taxon>Metazoa</taxon>
        <taxon>Chordata</taxon>
        <taxon>Craniata</taxon>
        <taxon>Vertebrata</taxon>
        <taxon>Cyclostomata</taxon>
        <taxon>Hyperoartia</taxon>
        <taxon>Petromyzontiformes</taxon>
        <taxon>Petromyzontidae</taxon>
        <taxon>Petromyzon</taxon>
    </lineage>
</organism>
<keyword evidence="3 8" id="KW-1003">Cell membrane</keyword>
<dbReference type="Proteomes" id="UP001318040">
    <property type="component" value="Chromosome 67"/>
</dbReference>
<keyword evidence="4 8" id="KW-0812">Transmembrane</keyword>
<evidence type="ECO:0000313" key="10">
    <source>
        <dbReference type="RefSeq" id="XP_032834401.1"/>
    </source>
</evidence>
<evidence type="ECO:0000256" key="2">
    <source>
        <dbReference type="ARBA" id="ARBA00022427"/>
    </source>
</evidence>
<dbReference type="AlphaFoldDB" id="A0AAJ7UDD7"/>
<feature type="transmembrane region" description="Helical" evidence="8">
    <location>
        <begin position="108"/>
        <end position="128"/>
    </location>
</feature>
<dbReference type="RefSeq" id="XP_032834401.1">
    <property type="nucleotide sequence ID" value="XM_032978510.1"/>
</dbReference>
<dbReference type="GO" id="GO:0005886">
    <property type="term" value="C:plasma membrane"/>
    <property type="evidence" value="ECO:0007669"/>
    <property type="project" value="UniProtKB-SubCell"/>
</dbReference>
<keyword evidence="7 8" id="KW-0472">Membrane</keyword>
<accession>A0AAJ7UDD7</accession>
<dbReference type="Gene3D" id="1.20.140.150">
    <property type="match status" value="1"/>
</dbReference>
<dbReference type="GO" id="GO:0005923">
    <property type="term" value="C:bicellular tight junction"/>
    <property type="evidence" value="ECO:0007669"/>
    <property type="project" value="UniProtKB-SubCell"/>
</dbReference>
<keyword evidence="5 8" id="KW-0965">Cell junction</keyword>
<gene>
    <name evidence="10" type="primary">LOC116956734</name>
</gene>
<dbReference type="GO" id="GO:0005198">
    <property type="term" value="F:structural molecule activity"/>
    <property type="evidence" value="ECO:0007669"/>
    <property type="project" value="InterPro"/>
</dbReference>
<protein>
    <recommendedName>
        <fullName evidence="8">Claudin</fullName>
    </recommendedName>
</protein>
<evidence type="ECO:0000256" key="5">
    <source>
        <dbReference type="ARBA" id="ARBA00022949"/>
    </source>
</evidence>
<evidence type="ECO:0000256" key="8">
    <source>
        <dbReference type="RuleBase" id="RU060637"/>
    </source>
</evidence>
<comment type="function">
    <text evidence="8">Claudins function as major constituents of the tight junction complexes that regulate the permeability of epithelia.</text>
</comment>
<feature type="transmembrane region" description="Helical" evidence="8">
    <location>
        <begin position="149"/>
        <end position="171"/>
    </location>
</feature>
<evidence type="ECO:0000313" key="9">
    <source>
        <dbReference type="Proteomes" id="UP001318040"/>
    </source>
</evidence>
<keyword evidence="2 8" id="KW-0796">Tight junction</keyword>
<comment type="subcellular location">
    <subcellularLocation>
        <location evidence="8">Cell junction</location>
        <location evidence="8">Tight junction</location>
    </subcellularLocation>
    <subcellularLocation>
        <location evidence="8">Cell membrane</location>
        <topology evidence="8">Multi-pass membrane protein</topology>
    </subcellularLocation>
</comment>
<dbReference type="InterPro" id="IPR017974">
    <property type="entry name" value="Claudin_CS"/>
</dbReference>
<sequence>MQRDLAGTLIAISGWACIGTTVTNDFWKTSTVAGSVVTANTVYENLWTSCGTDSMGVSNCRDFDSLLNLPGQADDTNTATITHDTPSPPSPPPPCGCYPAGFIQACRALVITAVILGFFASLLAFLGMQCTSLLAVDVTTKGRITFAGGVIYIMEGLSALIAISWYATQVVNEFFDPLFPGTKYELGEALYVGWAGSALCVSGGLILCTVCFANARSSAAG</sequence>
<dbReference type="PRINTS" id="PR01077">
    <property type="entry name" value="CLAUDIN"/>
</dbReference>
<reference evidence="10" key="1">
    <citation type="submission" date="2025-08" db="UniProtKB">
        <authorList>
            <consortium name="RefSeq"/>
        </authorList>
    </citation>
    <scope>IDENTIFICATION</scope>
    <source>
        <tissue evidence="10">Sperm</tissue>
    </source>
</reference>
<feature type="transmembrane region" description="Helical" evidence="8">
    <location>
        <begin position="191"/>
        <end position="215"/>
    </location>
</feature>
<comment type="caution">
    <text evidence="8">Lacks conserved residue(s) required for the propagation of feature annotation.</text>
</comment>
<dbReference type="InterPro" id="IPR004031">
    <property type="entry name" value="PMP22/EMP/MP20/Claudin"/>
</dbReference>
<dbReference type="KEGG" id="pmrn:116956734"/>
<dbReference type="PROSITE" id="PS01346">
    <property type="entry name" value="CLAUDIN"/>
    <property type="match status" value="1"/>
</dbReference>
<proteinExistence type="inferred from homology"/>
<evidence type="ECO:0000256" key="4">
    <source>
        <dbReference type="ARBA" id="ARBA00022692"/>
    </source>
</evidence>
<name>A0AAJ7UDD7_PETMA</name>
<keyword evidence="6 8" id="KW-1133">Transmembrane helix</keyword>
<comment type="similarity">
    <text evidence="1 8">Belongs to the claudin family.</text>
</comment>
<dbReference type="Pfam" id="PF00822">
    <property type="entry name" value="PMP22_Claudin"/>
    <property type="match status" value="1"/>
</dbReference>